<organism evidence="2 3">
    <name type="scientific">Fictibacillus arsenicus</name>
    <dbReference type="NCBI Taxonomy" id="255247"/>
    <lineage>
        <taxon>Bacteria</taxon>
        <taxon>Bacillati</taxon>
        <taxon>Bacillota</taxon>
        <taxon>Bacilli</taxon>
        <taxon>Bacillales</taxon>
        <taxon>Fictibacillaceae</taxon>
        <taxon>Fictibacillus</taxon>
    </lineage>
</organism>
<dbReference type="GO" id="GO:0004519">
    <property type="term" value="F:endonuclease activity"/>
    <property type="evidence" value="ECO:0007669"/>
    <property type="project" value="UniProtKB-KW"/>
</dbReference>
<evidence type="ECO:0000259" key="1">
    <source>
        <dbReference type="Pfam" id="PF01261"/>
    </source>
</evidence>
<protein>
    <submittedName>
        <fullName evidence="2">AP endonuclease</fullName>
    </submittedName>
</protein>
<dbReference type="InterPro" id="IPR050312">
    <property type="entry name" value="IolE/XylAMocC-like"/>
</dbReference>
<dbReference type="InterPro" id="IPR013022">
    <property type="entry name" value="Xyl_isomerase-like_TIM-brl"/>
</dbReference>
<dbReference type="STRING" id="255247.ABE41_017525"/>
<evidence type="ECO:0000313" key="2">
    <source>
        <dbReference type="EMBL" id="ANX13814.1"/>
    </source>
</evidence>
<dbReference type="PANTHER" id="PTHR12110:SF53">
    <property type="entry name" value="BLR5974 PROTEIN"/>
    <property type="match status" value="1"/>
</dbReference>
<name>A0A1B1Z8N0_9BACL</name>
<dbReference type="Proteomes" id="UP000077412">
    <property type="component" value="Chromosome"/>
</dbReference>
<dbReference type="Pfam" id="PF01261">
    <property type="entry name" value="AP_endonuc_2"/>
    <property type="match status" value="1"/>
</dbReference>
<sequence>MKVSVSMYSLHSVVKKENWNAIDFCRFAETLNLDGVELLDFYWKNKEEELKEVIEYLEHSPLEVSCYDVSNDFVKETAEERKSEIQKVKDAVDTAKRLNTRCVRVFCGDLTPNMDYAIGKEWIISSLIECAKYAETQGVMLAIENHGMLAGKSEQVKEILAEVGSPNVKSTFDTGNFLLVEDNPLAAYQKLKNEIAHVHFKDFRLRNSGDTHSGFKGLGEKYWIGVIPGDGEVVLSEIISNLKRDRVDTWLSLEYEGYDDAKVAVRDSVNRIRKLLAGQEV</sequence>
<reference evidence="2 3" key="1">
    <citation type="submission" date="2016-08" db="EMBL/GenBank/DDBJ databases">
        <title>Complete genome sequence of Fictibacillus arsenicus G25-54, a strain with toxicity to nematodes and a potential arsenic-resistance activity.</title>
        <authorList>
            <person name="Zheng Z."/>
        </authorList>
    </citation>
    <scope>NUCLEOTIDE SEQUENCE [LARGE SCALE GENOMIC DNA]</scope>
    <source>
        <strain evidence="2 3">G25-54</strain>
    </source>
</reference>
<keyword evidence="2" id="KW-0378">Hydrolase</keyword>
<gene>
    <name evidence="2" type="ORF">ABE41_017525</name>
</gene>
<feature type="domain" description="Xylose isomerase-like TIM barrel" evidence="1">
    <location>
        <begin position="26"/>
        <end position="274"/>
    </location>
</feature>
<evidence type="ECO:0000313" key="3">
    <source>
        <dbReference type="Proteomes" id="UP000077412"/>
    </source>
</evidence>
<dbReference type="PANTHER" id="PTHR12110">
    <property type="entry name" value="HYDROXYPYRUVATE ISOMERASE"/>
    <property type="match status" value="1"/>
</dbReference>
<dbReference type="RefSeq" id="WP_066293165.1">
    <property type="nucleotide sequence ID" value="NZ_CP016761.1"/>
</dbReference>
<keyword evidence="3" id="KW-1185">Reference proteome</keyword>
<dbReference type="Gene3D" id="3.20.20.150">
    <property type="entry name" value="Divalent-metal-dependent TIM barrel enzymes"/>
    <property type="match status" value="1"/>
</dbReference>
<dbReference type="InterPro" id="IPR036237">
    <property type="entry name" value="Xyl_isomerase-like_sf"/>
</dbReference>
<dbReference type="OrthoDB" id="256906at2"/>
<dbReference type="KEGG" id="far:ABE41_017525"/>
<dbReference type="SUPFAM" id="SSF51658">
    <property type="entry name" value="Xylose isomerase-like"/>
    <property type="match status" value="1"/>
</dbReference>
<accession>A0A1B1Z8N0</accession>
<dbReference type="EMBL" id="CP016761">
    <property type="protein sequence ID" value="ANX13814.1"/>
    <property type="molecule type" value="Genomic_DNA"/>
</dbReference>
<proteinExistence type="predicted"/>
<dbReference type="AlphaFoldDB" id="A0A1B1Z8N0"/>
<keyword evidence="2" id="KW-0255">Endonuclease</keyword>
<keyword evidence="2" id="KW-0540">Nuclease</keyword>